<keyword evidence="4 7" id="KW-0812">Transmembrane</keyword>
<dbReference type="AlphaFoldDB" id="A0A2X1WJG6"/>
<dbReference type="InterPro" id="IPR058533">
    <property type="entry name" value="Cation_efflux_TM"/>
</dbReference>
<dbReference type="Pfam" id="PF16916">
    <property type="entry name" value="ZT_dimer"/>
    <property type="match status" value="1"/>
</dbReference>
<reference evidence="10 11" key="1">
    <citation type="submission" date="2018-06" db="EMBL/GenBank/DDBJ databases">
        <authorList>
            <consortium name="Pathogen Informatics"/>
            <person name="Doyle S."/>
        </authorList>
    </citation>
    <scope>NUCLEOTIDE SEQUENCE [LARGE SCALE GENOMIC DNA]</scope>
    <source>
        <strain evidence="10 11">NCTC11009</strain>
    </source>
</reference>
<dbReference type="Gene3D" id="1.20.1510.10">
    <property type="entry name" value="Cation efflux protein transmembrane domain"/>
    <property type="match status" value="1"/>
</dbReference>
<dbReference type="PANTHER" id="PTHR43840:SF15">
    <property type="entry name" value="MITOCHONDRIAL METAL TRANSPORTER 1-RELATED"/>
    <property type="match status" value="1"/>
</dbReference>
<name>A0A2X1WJG6_9BURK</name>
<dbReference type="RefSeq" id="WP_113062770.1">
    <property type="nucleotide sequence ID" value="NZ_UATH01000001.1"/>
</dbReference>
<evidence type="ECO:0000256" key="2">
    <source>
        <dbReference type="ARBA" id="ARBA00008114"/>
    </source>
</evidence>
<dbReference type="SUPFAM" id="SSF161111">
    <property type="entry name" value="Cation efflux protein transmembrane domain-like"/>
    <property type="match status" value="1"/>
</dbReference>
<feature type="domain" description="Cation efflux protein cytoplasmic" evidence="9">
    <location>
        <begin position="217"/>
        <end position="293"/>
    </location>
</feature>
<dbReference type="GO" id="GO:0008324">
    <property type="term" value="F:monoatomic cation transmembrane transporter activity"/>
    <property type="evidence" value="ECO:0007669"/>
    <property type="project" value="InterPro"/>
</dbReference>
<feature type="domain" description="Cation efflux protein transmembrane" evidence="8">
    <location>
        <begin position="19"/>
        <end position="211"/>
    </location>
</feature>
<dbReference type="InterPro" id="IPR036837">
    <property type="entry name" value="Cation_efflux_CTD_sf"/>
</dbReference>
<sequence length="311" mass="33895">MVAKVSASERSRVANKSTFVSVLVNILLTILQIIFGLITSSYSLIADALHSLSDLVSDVVVLVANRFAKQKPNAKHPFGHFRFETIAVLIIAVLLFVVGAQIILTSVERMQSGVVLEINAGLAFFIALVAIVAKELLYRYMAHEAKRVESAMLMANALHARSDSISSLVVAIGLAAHFFGIMHADLVASLIVGSMIAIMGLRMGWSALMDLADRSVDKETLDKISNAIRETPGVVDFHDLKTRKAGDFILVELHLDLPGTMTIAEGHDISDRIEARIKNEVPLVMSVLTHFDPIHFPEPAAPAMAEERGMY</sequence>
<dbReference type="Proteomes" id="UP000250242">
    <property type="component" value="Unassembled WGS sequence"/>
</dbReference>
<evidence type="ECO:0000256" key="5">
    <source>
        <dbReference type="ARBA" id="ARBA00022989"/>
    </source>
</evidence>
<dbReference type="NCBIfam" id="TIGR01297">
    <property type="entry name" value="CDF"/>
    <property type="match status" value="1"/>
</dbReference>
<dbReference type="InterPro" id="IPR002524">
    <property type="entry name" value="Cation_efflux"/>
</dbReference>
<dbReference type="InterPro" id="IPR027469">
    <property type="entry name" value="Cation_efflux_TMD_sf"/>
</dbReference>
<keyword evidence="6 7" id="KW-0472">Membrane</keyword>
<feature type="transmembrane region" description="Helical" evidence="7">
    <location>
        <begin position="20"/>
        <end position="38"/>
    </location>
</feature>
<comment type="subcellular location">
    <subcellularLocation>
        <location evidence="1">Membrane</location>
        <topology evidence="1">Multi-pass membrane protein</topology>
    </subcellularLocation>
</comment>
<evidence type="ECO:0000313" key="11">
    <source>
        <dbReference type="Proteomes" id="UP000250242"/>
    </source>
</evidence>
<dbReference type="Gene3D" id="3.30.70.1350">
    <property type="entry name" value="Cation efflux protein, cytoplasmic domain"/>
    <property type="match status" value="1"/>
</dbReference>
<evidence type="ECO:0000259" key="8">
    <source>
        <dbReference type="Pfam" id="PF01545"/>
    </source>
</evidence>
<dbReference type="InterPro" id="IPR027470">
    <property type="entry name" value="Cation_efflux_CTD"/>
</dbReference>
<evidence type="ECO:0000256" key="6">
    <source>
        <dbReference type="ARBA" id="ARBA00023136"/>
    </source>
</evidence>
<evidence type="ECO:0000256" key="1">
    <source>
        <dbReference type="ARBA" id="ARBA00004141"/>
    </source>
</evidence>
<dbReference type="PANTHER" id="PTHR43840">
    <property type="entry name" value="MITOCHONDRIAL METAL TRANSPORTER 1-RELATED"/>
    <property type="match status" value="1"/>
</dbReference>
<feature type="transmembrane region" description="Helical" evidence="7">
    <location>
        <begin position="116"/>
        <end position="137"/>
    </location>
</feature>
<dbReference type="FunFam" id="1.20.1510.10:FF:000006">
    <property type="entry name" value="Divalent cation efflux transporter"/>
    <property type="match status" value="1"/>
</dbReference>
<evidence type="ECO:0000256" key="7">
    <source>
        <dbReference type="SAM" id="Phobius"/>
    </source>
</evidence>
<dbReference type="EMBL" id="UATH01000001">
    <property type="protein sequence ID" value="SPY08704.1"/>
    <property type="molecule type" value="Genomic_DNA"/>
</dbReference>
<dbReference type="GO" id="GO:0016020">
    <property type="term" value="C:membrane"/>
    <property type="evidence" value="ECO:0007669"/>
    <property type="project" value="UniProtKB-SubCell"/>
</dbReference>
<evidence type="ECO:0000256" key="3">
    <source>
        <dbReference type="ARBA" id="ARBA00022448"/>
    </source>
</evidence>
<accession>A0A2X1WJG6</accession>
<organism evidence="10 11">
    <name type="scientific">Oligella urethralis</name>
    <dbReference type="NCBI Taxonomy" id="90245"/>
    <lineage>
        <taxon>Bacteria</taxon>
        <taxon>Pseudomonadati</taxon>
        <taxon>Pseudomonadota</taxon>
        <taxon>Betaproteobacteria</taxon>
        <taxon>Burkholderiales</taxon>
        <taxon>Alcaligenaceae</taxon>
        <taxon>Oligella</taxon>
    </lineage>
</organism>
<keyword evidence="5 7" id="KW-1133">Transmembrane helix</keyword>
<gene>
    <name evidence="10" type="primary">fieF</name>
    <name evidence="10" type="ORF">NCTC11009_01936</name>
</gene>
<protein>
    <submittedName>
        <fullName evidence="10">Ferrous-iron efflux pump FieF</fullName>
    </submittedName>
</protein>
<keyword evidence="3" id="KW-0813">Transport</keyword>
<proteinExistence type="inferred from homology"/>
<comment type="similarity">
    <text evidence="2">Belongs to the cation diffusion facilitator (CDF) transporter (TC 2.A.4) family.</text>
</comment>
<feature type="transmembrane region" description="Helical" evidence="7">
    <location>
        <begin position="158"/>
        <end position="180"/>
    </location>
</feature>
<dbReference type="SUPFAM" id="SSF160240">
    <property type="entry name" value="Cation efflux protein cytoplasmic domain-like"/>
    <property type="match status" value="1"/>
</dbReference>
<evidence type="ECO:0000256" key="4">
    <source>
        <dbReference type="ARBA" id="ARBA00022692"/>
    </source>
</evidence>
<evidence type="ECO:0000259" key="9">
    <source>
        <dbReference type="Pfam" id="PF16916"/>
    </source>
</evidence>
<dbReference type="Pfam" id="PF01545">
    <property type="entry name" value="Cation_efflux"/>
    <property type="match status" value="1"/>
</dbReference>
<evidence type="ECO:0000313" key="10">
    <source>
        <dbReference type="EMBL" id="SPY08704.1"/>
    </source>
</evidence>
<dbReference type="InterPro" id="IPR050291">
    <property type="entry name" value="CDF_Transporter"/>
</dbReference>
<feature type="transmembrane region" description="Helical" evidence="7">
    <location>
        <begin position="85"/>
        <end position="104"/>
    </location>
</feature>
<feature type="transmembrane region" description="Helical" evidence="7">
    <location>
        <begin position="186"/>
        <end position="205"/>
    </location>
</feature>